<dbReference type="Gene3D" id="1.25.40.10">
    <property type="entry name" value="Tetratricopeptide repeat domain"/>
    <property type="match status" value="1"/>
</dbReference>
<keyword evidence="1" id="KW-0802">TPR repeat</keyword>
<dbReference type="InterPro" id="IPR011990">
    <property type="entry name" value="TPR-like_helical_dom_sf"/>
</dbReference>
<dbReference type="EMBL" id="FNIX01000009">
    <property type="protein sequence ID" value="SDP51403.1"/>
    <property type="molecule type" value="Genomic_DNA"/>
</dbReference>
<evidence type="ECO:0000313" key="3">
    <source>
        <dbReference type="Proteomes" id="UP000199691"/>
    </source>
</evidence>
<sequence>MRNPAFPAHPIGRRPNPLSFVSELDPLPPCPPVQVLSPGRQSKNRQAVSTVDRMTDGTFEAFRKAEALMAQRRPLDALRELRQVLDEAGEAPSVQLLAGRAYLGSAQLSRAEEAFRKVLDLDPSDHYARFALGKTLQRQGRLPEALAQLRMAVAMNPSPEYQEALGEVKARLALEN</sequence>
<dbReference type="PROSITE" id="PS50005">
    <property type="entry name" value="TPR"/>
    <property type="match status" value="2"/>
</dbReference>
<dbReference type="SUPFAM" id="SSF48452">
    <property type="entry name" value="TPR-like"/>
    <property type="match status" value="1"/>
</dbReference>
<evidence type="ECO:0000313" key="2">
    <source>
        <dbReference type="EMBL" id="SDP51403.1"/>
    </source>
</evidence>
<dbReference type="InterPro" id="IPR019734">
    <property type="entry name" value="TPR_rpt"/>
</dbReference>
<dbReference type="Pfam" id="PF13432">
    <property type="entry name" value="TPR_16"/>
    <property type="match status" value="1"/>
</dbReference>
<proteinExistence type="predicted"/>
<keyword evidence="3" id="KW-1185">Reference proteome</keyword>
<dbReference type="AlphaFoldDB" id="A0A1H0TBG2"/>
<protein>
    <submittedName>
        <fullName evidence="2">Tetratricopeptide repeat-containing protein</fullName>
    </submittedName>
</protein>
<organism evidence="2 3">
    <name type="scientific">Lentzea jiangxiensis</name>
    <dbReference type="NCBI Taxonomy" id="641025"/>
    <lineage>
        <taxon>Bacteria</taxon>
        <taxon>Bacillati</taxon>
        <taxon>Actinomycetota</taxon>
        <taxon>Actinomycetes</taxon>
        <taxon>Pseudonocardiales</taxon>
        <taxon>Pseudonocardiaceae</taxon>
        <taxon>Lentzea</taxon>
    </lineage>
</organism>
<evidence type="ECO:0000256" key="1">
    <source>
        <dbReference type="PROSITE-ProRule" id="PRU00339"/>
    </source>
</evidence>
<name>A0A1H0TBG2_9PSEU</name>
<feature type="repeat" description="TPR" evidence="1">
    <location>
        <begin position="126"/>
        <end position="159"/>
    </location>
</feature>
<dbReference type="Proteomes" id="UP000199691">
    <property type="component" value="Unassembled WGS sequence"/>
</dbReference>
<dbReference type="SMART" id="SM00028">
    <property type="entry name" value="TPR"/>
    <property type="match status" value="2"/>
</dbReference>
<gene>
    <name evidence="2" type="ORF">SAMN05421507_109235</name>
</gene>
<feature type="repeat" description="TPR" evidence="1">
    <location>
        <begin position="92"/>
        <end position="125"/>
    </location>
</feature>
<reference evidence="3" key="1">
    <citation type="submission" date="2016-10" db="EMBL/GenBank/DDBJ databases">
        <authorList>
            <person name="Varghese N."/>
            <person name="Submissions S."/>
        </authorList>
    </citation>
    <scope>NUCLEOTIDE SEQUENCE [LARGE SCALE GENOMIC DNA]</scope>
    <source>
        <strain evidence="3">CGMCC 4.6609</strain>
    </source>
</reference>
<accession>A0A1H0TBG2</accession>
<dbReference type="STRING" id="641025.SAMN05421507_109235"/>